<reference evidence="1" key="1">
    <citation type="submission" date="2021-03" db="EMBL/GenBank/DDBJ databases">
        <title>novel species isolated from a fishpond in China.</title>
        <authorList>
            <person name="Lu H."/>
            <person name="Cai Z."/>
        </authorList>
    </citation>
    <scope>NUCLEOTIDE SEQUENCE</scope>
    <source>
        <strain evidence="1">JCM 30855</strain>
    </source>
</reference>
<protein>
    <submittedName>
        <fullName evidence="1">Acyltransferase</fullName>
    </submittedName>
</protein>
<accession>A0A939ITM0</accession>
<evidence type="ECO:0000313" key="1">
    <source>
        <dbReference type="EMBL" id="MBN7827927.1"/>
    </source>
</evidence>
<sequence length="61" mass="6847">MIILLGLIKLISPITALTHIINRLLNAALRGFALCAVGIINLFNKVEWDYQIEGTLRQNGW</sequence>
<name>A0A939ITM0_9ALTE</name>
<gene>
    <name evidence="1" type="ORF">J0A66_22095</name>
</gene>
<proteinExistence type="predicted"/>
<dbReference type="EMBL" id="JAFKCV010000173">
    <property type="protein sequence ID" value="MBN7827927.1"/>
    <property type="molecule type" value="Genomic_DNA"/>
</dbReference>
<dbReference type="GO" id="GO:0016746">
    <property type="term" value="F:acyltransferase activity"/>
    <property type="evidence" value="ECO:0007669"/>
    <property type="project" value="UniProtKB-KW"/>
</dbReference>
<keyword evidence="1" id="KW-0808">Transferase</keyword>
<dbReference type="Proteomes" id="UP000664654">
    <property type="component" value="Unassembled WGS sequence"/>
</dbReference>
<feature type="non-terminal residue" evidence="1">
    <location>
        <position position="61"/>
    </location>
</feature>
<dbReference type="AlphaFoldDB" id="A0A939ITM0"/>
<keyword evidence="1" id="KW-0012">Acyltransferase</keyword>
<keyword evidence="2" id="KW-1185">Reference proteome</keyword>
<comment type="caution">
    <text evidence="1">The sequence shown here is derived from an EMBL/GenBank/DDBJ whole genome shotgun (WGS) entry which is preliminary data.</text>
</comment>
<organism evidence="1 2">
    <name type="scientific">Bowmanella dokdonensis</name>
    <dbReference type="NCBI Taxonomy" id="751969"/>
    <lineage>
        <taxon>Bacteria</taxon>
        <taxon>Pseudomonadati</taxon>
        <taxon>Pseudomonadota</taxon>
        <taxon>Gammaproteobacteria</taxon>
        <taxon>Alteromonadales</taxon>
        <taxon>Alteromonadaceae</taxon>
        <taxon>Bowmanella</taxon>
    </lineage>
</organism>
<evidence type="ECO:0000313" key="2">
    <source>
        <dbReference type="Proteomes" id="UP000664654"/>
    </source>
</evidence>